<proteinExistence type="predicted"/>
<protein>
    <recommendedName>
        <fullName evidence="11">Lipoprotein</fullName>
    </recommendedName>
</protein>
<dbReference type="InterPro" id="IPR010346">
    <property type="entry name" value="O-spanin"/>
</dbReference>
<keyword evidence="6" id="KW-0578">Host cell lysis by virus</keyword>
<dbReference type="PROSITE" id="PS51257">
    <property type="entry name" value="PROKAR_LIPOPROTEIN"/>
    <property type="match status" value="1"/>
</dbReference>
<dbReference type="GO" id="GO:0044659">
    <property type="term" value="P:viral release from host cell by cytolysis"/>
    <property type="evidence" value="ECO:0007669"/>
    <property type="project" value="InterPro"/>
</dbReference>
<keyword evidence="4" id="KW-0204">Cytolysis</keyword>
<keyword evidence="7" id="KW-0449">Lipoprotein</keyword>
<evidence type="ECO:0000313" key="9">
    <source>
        <dbReference type="EMBL" id="VVN50849.1"/>
    </source>
</evidence>
<evidence type="ECO:0000256" key="4">
    <source>
        <dbReference type="ARBA" id="ARBA00022852"/>
    </source>
</evidence>
<feature type="chain" id="PRO_5023014921" description="Lipoprotein" evidence="8">
    <location>
        <begin position="25"/>
        <end position="71"/>
    </location>
</feature>
<evidence type="ECO:0000256" key="7">
    <source>
        <dbReference type="ARBA" id="ARBA00023288"/>
    </source>
</evidence>
<accession>A0A5E6YDS7</accession>
<reference evidence="9 10" key="1">
    <citation type="submission" date="2019-09" db="EMBL/GenBank/DDBJ databases">
        <authorList>
            <person name="Chandra G."/>
            <person name="Truman W A."/>
        </authorList>
    </citation>
    <scope>NUCLEOTIDE SEQUENCE [LARGE SCALE GENOMIC DNA]</scope>
    <source>
        <strain evidence="9">PS685</strain>
    </source>
</reference>
<keyword evidence="3 8" id="KW-0732">Signal</keyword>
<sequence length="71" mass="7438" precursor="true">MHSLKMKGCTLMLPLVIAGCASQGALVPVAAICSMPPAPPAWMMVEPSNSLVLLDELFSISGQVSLKTEQP</sequence>
<evidence type="ECO:0000313" key="10">
    <source>
        <dbReference type="Proteomes" id="UP000326437"/>
    </source>
</evidence>
<evidence type="ECO:0000256" key="5">
    <source>
        <dbReference type="ARBA" id="ARBA00023136"/>
    </source>
</evidence>
<gene>
    <name evidence="9" type="ORF">PS685_00372</name>
</gene>
<name>A0A5E6YDS7_PSEFL</name>
<evidence type="ECO:0000256" key="6">
    <source>
        <dbReference type="ARBA" id="ARBA00023142"/>
    </source>
</evidence>
<dbReference type="EMBL" id="CABVHO010000002">
    <property type="protein sequence ID" value="VVN50849.1"/>
    <property type="molecule type" value="Genomic_DNA"/>
</dbReference>
<organism evidence="9 10">
    <name type="scientific">Pseudomonas fluorescens</name>
    <dbReference type="NCBI Taxonomy" id="294"/>
    <lineage>
        <taxon>Bacteria</taxon>
        <taxon>Pseudomonadati</taxon>
        <taxon>Pseudomonadota</taxon>
        <taxon>Gammaproteobacteria</taxon>
        <taxon>Pseudomonadales</taxon>
        <taxon>Pseudomonadaceae</taxon>
        <taxon>Pseudomonas</taxon>
    </lineage>
</organism>
<comment type="subcellular location">
    <subcellularLocation>
        <location evidence="1">Membrane</location>
        <topology evidence="1">Lipid-anchor</topology>
    </subcellularLocation>
</comment>
<dbReference type="GO" id="GO:0016020">
    <property type="term" value="C:membrane"/>
    <property type="evidence" value="ECO:0007669"/>
    <property type="project" value="UniProtKB-SubCell"/>
</dbReference>
<feature type="signal peptide" evidence="8">
    <location>
        <begin position="1"/>
        <end position="24"/>
    </location>
</feature>
<dbReference type="Proteomes" id="UP000326437">
    <property type="component" value="Unassembled WGS sequence"/>
</dbReference>
<keyword evidence="2" id="KW-1188">Viral release from host cell</keyword>
<evidence type="ECO:0000256" key="8">
    <source>
        <dbReference type="SAM" id="SignalP"/>
    </source>
</evidence>
<evidence type="ECO:0000256" key="3">
    <source>
        <dbReference type="ARBA" id="ARBA00022729"/>
    </source>
</evidence>
<evidence type="ECO:0000256" key="1">
    <source>
        <dbReference type="ARBA" id="ARBA00004635"/>
    </source>
</evidence>
<evidence type="ECO:0000256" key="2">
    <source>
        <dbReference type="ARBA" id="ARBA00022612"/>
    </source>
</evidence>
<evidence type="ECO:0008006" key="11">
    <source>
        <dbReference type="Google" id="ProtNLM"/>
    </source>
</evidence>
<dbReference type="Pfam" id="PF06085">
    <property type="entry name" value="Rz1"/>
    <property type="match status" value="1"/>
</dbReference>
<keyword evidence="5" id="KW-0472">Membrane</keyword>
<dbReference type="AlphaFoldDB" id="A0A5E6YDS7"/>